<dbReference type="RefSeq" id="WP_204374409.1">
    <property type="nucleotide sequence ID" value="NZ_LGUC01000001.1"/>
</dbReference>
<sequence>MATSHRPVDAAFADRIAFVTGDGVTAVDAPDSLLDGVPETVRLVGGPAGTDAVEPHVVDGRLFHHGDERRGFLAADATLADVAAAAPQDTAVETVEPSYTDAFNYYVHAAGNDD</sequence>
<evidence type="ECO:0000313" key="1">
    <source>
        <dbReference type="EMBL" id="KPN29774.1"/>
    </source>
</evidence>
<dbReference type="Proteomes" id="UP000050535">
    <property type="component" value="Unassembled WGS sequence"/>
</dbReference>
<organism evidence="1 2">
    <name type="scientific">Halolamina pelagica</name>
    <dbReference type="NCBI Taxonomy" id="699431"/>
    <lineage>
        <taxon>Archaea</taxon>
        <taxon>Methanobacteriati</taxon>
        <taxon>Methanobacteriota</taxon>
        <taxon>Stenosarchaea group</taxon>
        <taxon>Halobacteria</taxon>
        <taxon>Halobacteriales</taxon>
        <taxon>Haloferacaceae</taxon>
    </lineage>
</organism>
<gene>
    <name evidence="1" type="ORF">SY89_00491</name>
</gene>
<dbReference type="AlphaFoldDB" id="A0A0P7H8E6"/>
<protein>
    <submittedName>
        <fullName evidence="1">Uncharacterized protein</fullName>
    </submittedName>
</protein>
<accession>A0A0P7H8E6</accession>
<evidence type="ECO:0000313" key="2">
    <source>
        <dbReference type="Proteomes" id="UP000050535"/>
    </source>
</evidence>
<reference evidence="2" key="1">
    <citation type="submission" date="2013-11" db="EMBL/GenBank/DDBJ databases">
        <authorList>
            <person name="Hoang H.T."/>
            <person name="Killian M.L."/>
            <person name="Madson D.M."/>
            <person name="Arruda P.H.E."/>
            <person name="Sun D."/>
            <person name="Schwartz K.J."/>
            <person name="Yoon K."/>
        </authorList>
    </citation>
    <scope>NUCLEOTIDE SEQUENCE [LARGE SCALE GENOMIC DNA]</scope>
    <source>
        <strain evidence="2">CDK2</strain>
    </source>
</reference>
<dbReference type="EMBL" id="LGUC01000001">
    <property type="protein sequence ID" value="KPN29774.1"/>
    <property type="molecule type" value="Genomic_DNA"/>
</dbReference>
<keyword evidence="2" id="KW-1185">Reference proteome</keyword>
<name>A0A0P7H8E6_9EURY</name>
<dbReference type="STRING" id="699431.SY89_00491"/>
<proteinExistence type="predicted"/>
<comment type="caution">
    <text evidence="1">The sequence shown here is derived from an EMBL/GenBank/DDBJ whole genome shotgun (WGS) entry which is preliminary data.</text>
</comment>